<proteinExistence type="predicted"/>
<feature type="region of interest" description="Disordered" evidence="1">
    <location>
        <begin position="1"/>
        <end position="71"/>
    </location>
</feature>
<name>A0ABV3HMA1_9ACTN</name>
<feature type="compositionally biased region" description="Polar residues" evidence="1">
    <location>
        <begin position="15"/>
        <end position="30"/>
    </location>
</feature>
<comment type="caution">
    <text evidence="2">The sequence shown here is derived from an EMBL/GenBank/DDBJ whole genome shotgun (WGS) entry which is preliminary data.</text>
</comment>
<evidence type="ECO:0000256" key="1">
    <source>
        <dbReference type="SAM" id="MobiDB-lite"/>
    </source>
</evidence>
<keyword evidence="3" id="KW-1185">Reference proteome</keyword>
<dbReference type="EMBL" id="JBFAQK010000002">
    <property type="protein sequence ID" value="MEV4679680.1"/>
    <property type="molecule type" value="Genomic_DNA"/>
</dbReference>
<gene>
    <name evidence="2" type="ORF">AB0K36_02630</name>
</gene>
<dbReference type="Proteomes" id="UP001552521">
    <property type="component" value="Unassembled WGS sequence"/>
</dbReference>
<reference evidence="2 3" key="1">
    <citation type="submission" date="2024-06" db="EMBL/GenBank/DDBJ databases">
        <title>The Natural Products Discovery Center: Release of the First 8490 Sequenced Strains for Exploring Actinobacteria Biosynthetic Diversity.</title>
        <authorList>
            <person name="Kalkreuter E."/>
            <person name="Kautsar S.A."/>
            <person name="Yang D."/>
            <person name="Bader C.D."/>
            <person name="Teijaro C.N."/>
            <person name="Fluegel L."/>
            <person name="Davis C.M."/>
            <person name="Simpson J.R."/>
            <person name="Lauterbach L."/>
            <person name="Steele A.D."/>
            <person name="Gui C."/>
            <person name="Meng S."/>
            <person name="Li G."/>
            <person name="Viehrig K."/>
            <person name="Ye F."/>
            <person name="Su P."/>
            <person name="Kiefer A.F."/>
            <person name="Nichols A."/>
            <person name="Cepeda A.J."/>
            <person name="Yan W."/>
            <person name="Fan B."/>
            <person name="Jiang Y."/>
            <person name="Adhikari A."/>
            <person name="Zheng C.-J."/>
            <person name="Schuster L."/>
            <person name="Cowan T.M."/>
            <person name="Smanski M.J."/>
            <person name="Chevrette M.G."/>
            <person name="De Carvalho L.P.S."/>
            <person name="Shen B."/>
        </authorList>
    </citation>
    <scope>NUCLEOTIDE SEQUENCE [LARGE SCALE GENOMIC DNA]</scope>
    <source>
        <strain evidence="2 3">NPDC049344</strain>
    </source>
</reference>
<evidence type="ECO:0000313" key="3">
    <source>
        <dbReference type="Proteomes" id="UP001552521"/>
    </source>
</evidence>
<sequence length="144" mass="14964">MNTANDASAGKKETSVSSAARDTVEFSGSTLERRVQSLLAAGPAPEAEPRIEKVPSLESGPATMSPKDAPDAAVPACIQQGTGRTDGPIAAERGTYEGVNAYLVLMAHARDSTQVQAYVVDAACVDHAAKSPGELLHTESYPRP</sequence>
<dbReference type="RefSeq" id="WP_364587755.1">
    <property type="nucleotide sequence ID" value="NZ_JBFAQK010000002.1"/>
</dbReference>
<evidence type="ECO:0000313" key="2">
    <source>
        <dbReference type="EMBL" id="MEV4679680.1"/>
    </source>
</evidence>
<organism evidence="2 3">
    <name type="scientific">Streptomyces kurssanovii</name>
    <dbReference type="NCBI Taxonomy" id="67312"/>
    <lineage>
        <taxon>Bacteria</taxon>
        <taxon>Bacillati</taxon>
        <taxon>Actinomycetota</taxon>
        <taxon>Actinomycetes</taxon>
        <taxon>Kitasatosporales</taxon>
        <taxon>Streptomycetaceae</taxon>
        <taxon>Streptomyces</taxon>
    </lineage>
</organism>
<accession>A0ABV3HMA1</accession>
<protein>
    <submittedName>
        <fullName evidence="2">Uncharacterized protein</fullName>
    </submittedName>
</protein>